<dbReference type="RefSeq" id="WP_150401162.1">
    <property type="nucleotide sequence ID" value="NZ_VXLC01000003.1"/>
</dbReference>
<reference evidence="3 4" key="1">
    <citation type="submission" date="2019-09" db="EMBL/GenBank/DDBJ databases">
        <authorList>
            <person name="Wang X."/>
        </authorList>
    </citation>
    <scope>NUCLEOTIDE SEQUENCE [LARGE SCALE GENOMIC DNA]</scope>
    <source>
        <strain evidence="3 4">CICC 11023</strain>
    </source>
</reference>
<keyword evidence="1" id="KW-0067">ATP-binding</keyword>
<dbReference type="GO" id="GO:0005524">
    <property type="term" value="F:ATP binding"/>
    <property type="evidence" value="ECO:0007669"/>
    <property type="project" value="UniProtKB-UniRule"/>
</dbReference>
<organism evidence="3 4">
    <name type="scientific">Nocardia colli</name>
    <dbReference type="NCBI Taxonomy" id="2545717"/>
    <lineage>
        <taxon>Bacteria</taxon>
        <taxon>Bacillati</taxon>
        <taxon>Actinomycetota</taxon>
        <taxon>Actinomycetes</taxon>
        <taxon>Mycobacteriales</taxon>
        <taxon>Nocardiaceae</taxon>
        <taxon>Nocardia</taxon>
    </lineage>
</organism>
<dbReference type="OrthoDB" id="40611at2"/>
<dbReference type="PROSITE" id="PS50975">
    <property type="entry name" value="ATP_GRASP"/>
    <property type="match status" value="1"/>
</dbReference>
<sequence length="397" mass="42678">MRVLLTEVSSLTAREFLSVLGPAGYHLEALSASAFALGRWSVWLERVHRGPAAGADPEGFARALTAVTRDRAFDAVLSTHEDVVLFADRRSLFPADLPLAISPAASVARVASKLEFARLADDLGLPQPDWVRLTEDRQSFEYPYYVKAAFGTAGNGVRLVTDDRSRVRAPQDLARRGPLLAQRFARGEYAQVQGMFEHGRLAAVHTSEQRATGIGGSAAARVSVDHELPRKHIALLGDALAWHGGLTMDYFHEDGVPQYIECNPRTVEPFNAAASGVDLPVLAVRLARGDSLPDGVQVGRPGVRTHSLAAISLGVAATTGRRRAVLGEVKAALAKRGTYRDSTEALTPPADPLSLLPLAVIVSGLLLRPRLADTLAARAVRNYAVLPARRDPDPTHP</sequence>
<gene>
    <name evidence="3" type="ORF">F3087_07745</name>
</gene>
<evidence type="ECO:0000256" key="1">
    <source>
        <dbReference type="PROSITE-ProRule" id="PRU00409"/>
    </source>
</evidence>
<dbReference type="Gene3D" id="3.30.470.20">
    <property type="entry name" value="ATP-grasp fold, B domain"/>
    <property type="match status" value="1"/>
</dbReference>
<feature type="domain" description="ATP-grasp" evidence="2">
    <location>
        <begin position="117"/>
        <end position="288"/>
    </location>
</feature>
<evidence type="ECO:0000313" key="4">
    <source>
        <dbReference type="Proteomes" id="UP000323876"/>
    </source>
</evidence>
<dbReference type="EMBL" id="VXLC01000003">
    <property type="protein sequence ID" value="KAA8888887.1"/>
    <property type="molecule type" value="Genomic_DNA"/>
</dbReference>
<evidence type="ECO:0000313" key="3">
    <source>
        <dbReference type="EMBL" id="KAA8888887.1"/>
    </source>
</evidence>
<proteinExistence type="predicted"/>
<dbReference type="InterPro" id="IPR011761">
    <property type="entry name" value="ATP-grasp"/>
</dbReference>
<dbReference type="AlphaFoldDB" id="A0A5N0EHK4"/>
<evidence type="ECO:0000259" key="2">
    <source>
        <dbReference type="PROSITE" id="PS50975"/>
    </source>
</evidence>
<dbReference type="GO" id="GO:0046872">
    <property type="term" value="F:metal ion binding"/>
    <property type="evidence" value="ECO:0007669"/>
    <property type="project" value="InterPro"/>
</dbReference>
<comment type="caution">
    <text evidence="3">The sequence shown here is derived from an EMBL/GenBank/DDBJ whole genome shotgun (WGS) entry which is preliminary data.</text>
</comment>
<dbReference type="Proteomes" id="UP000323876">
    <property type="component" value="Unassembled WGS sequence"/>
</dbReference>
<keyword evidence="1" id="KW-0547">Nucleotide-binding</keyword>
<protein>
    <submittedName>
        <fullName evidence="3">Carbamoyl-phosphate-synthetase</fullName>
    </submittedName>
</protein>
<keyword evidence="4" id="KW-1185">Reference proteome</keyword>
<accession>A0A5N0EHK4</accession>
<name>A0A5N0EHK4_9NOCA</name>
<dbReference type="SUPFAM" id="SSF56059">
    <property type="entry name" value="Glutathione synthetase ATP-binding domain-like"/>
    <property type="match status" value="1"/>
</dbReference>